<feature type="domain" description="F-box" evidence="1">
    <location>
        <begin position="29"/>
        <end position="78"/>
    </location>
</feature>
<dbReference type="InterPro" id="IPR036047">
    <property type="entry name" value="F-box-like_dom_sf"/>
</dbReference>
<gene>
    <name evidence="3" type="primary">LOC114076954</name>
</gene>
<evidence type="ECO:0000313" key="2">
    <source>
        <dbReference type="Proteomes" id="UP000694930"/>
    </source>
</evidence>
<accession>A0ABM1V9Y7</accession>
<dbReference type="Proteomes" id="UP000694930">
    <property type="component" value="Chromosome 4"/>
</dbReference>
<dbReference type="InterPro" id="IPR057136">
    <property type="entry name" value="At2g35280_TPR_dom"/>
</dbReference>
<organism evidence="2 3">
    <name type="scientific">Solanum pennellii</name>
    <name type="common">Tomato</name>
    <name type="synonym">Lycopersicon pennellii</name>
    <dbReference type="NCBI Taxonomy" id="28526"/>
    <lineage>
        <taxon>Eukaryota</taxon>
        <taxon>Viridiplantae</taxon>
        <taxon>Streptophyta</taxon>
        <taxon>Embryophyta</taxon>
        <taxon>Tracheophyta</taxon>
        <taxon>Spermatophyta</taxon>
        <taxon>Magnoliopsida</taxon>
        <taxon>eudicotyledons</taxon>
        <taxon>Gunneridae</taxon>
        <taxon>Pentapetalae</taxon>
        <taxon>asterids</taxon>
        <taxon>lamiids</taxon>
        <taxon>Solanales</taxon>
        <taxon>Solanaceae</taxon>
        <taxon>Solanoideae</taxon>
        <taxon>Solaneae</taxon>
        <taxon>Solanum</taxon>
        <taxon>Solanum subgen. Lycopersicon</taxon>
    </lineage>
</organism>
<sequence length="267" mass="31130">MKISQSSRTIIMKRKRRKYNRKFKNNFVNSSINSLPNELLSEIVARVASSSFLDYINVKISCKIFNGVSNDPYVYRHISLEKFPIEGCSWKSENEENENKLSLFMRTCMEYGNPEALYRKGVVDFFRKERSAYAMKYLVKAAEAGHIGAEYVISLIHILMGEEELKSNGVIAIGKMKATKTKRRALAKFRKNLVDILTNIWILNPIVFFGRKNSNRCSLHHKRSYKNKWRQWPSFDNDEDDEDEELCCYGCSCDEEIAHLVNILPIW</sequence>
<dbReference type="PROSITE" id="PS50181">
    <property type="entry name" value="FBOX"/>
    <property type="match status" value="1"/>
</dbReference>
<evidence type="ECO:0000313" key="3">
    <source>
        <dbReference type="RefSeq" id="XP_027772555.1"/>
    </source>
</evidence>
<proteinExistence type="predicted"/>
<dbReference type="InterPro" id="IPR001810">
    <property type="entry name" value="F-box_dom"/>
</dbReference>
<name>A0ABM1V9Y7_SOLPN</name>
<dbReference type="PANTHER" id="PTHR33784:SF10">
    <property type="entry name" value="F-BOX PROTEIN"/>
    <property type="match status" value="1"/>
</dbReference>
<dbReference type="GeneID" id="114076954"/>
<evidence type="ECO:0000259" key="1">
    <source>
        <dbReference type="PROSITE" id="PS50181"/>
    </source>
</evidence>
<dbReference type="Pfam" id="PF23310">
    <property type="entry name" value="TPR_27"/>
    <property type="match status" value="1"/>
</dbReference>
<dbReference type="InterPro" id="IPR040338">
    <property type="entry name" value="At1g67623-like"/>
</dbReference>
<reference evidence="3" key="2">
    <citation type="submission" date="2025-08" db="UniProtKB">
        <authorList>
            <consortium name="RefSeq"/>
        </authorList>
    </citation>
    <scope>IDENTIFICATION</scope>
</reference>
<dbReference type="SUPFAM" id="SSF81383">
    <property type="entry name" value="F-box domain"/>
    <property type="match status" value="1"/>
</dbReference>
<protein>
    <submittedName>
        <fullName evidence="3">Uncharacterized protein LOC114076954 isoform X1</fullName>
    </submittedName>
</protein>
<dbReference type="RefSeq" id="XP_027772555.1">
    <property type="nucleotide sequence ID" value="XM_027916754.1"/>
</dbReference>
<reference evidence="2" key="1">
    <citation type="journal article" date="2014" name="Nat. Genet.">
        <title>The genome of the stress-tolerant wild tomato species Solanum pennellii.</title>
        <authorList>
            <person name="Bolger A."/>
            <person name="Scossa F."/>
            <person name="Bolger M.E."/>
            <person name="Lanz C."/>
            <person name="Maumus F."/>
            <person name="Tohge T."/>
            <person name="Quesneville H."/>
            <person name="Alseekh S."/>
            <person name="Sorensen I."/>
            <person name="Lichtenstein G."/>
            <person name="Fich E.A."/>
            <person name="Conte M."/>
            <person name="Keller H."/>
            <person name="Schneeberger K."/>
            <person name="Schwacke R."/>
            <person name="Ofner I."/>
            <person name="Vrebalov J."/>
            <person name="Xu Y."/>
            <person name="Osorio S."/>
            <person name="Aflitos S.A."/>
            <person name="Schijlen E."/>
            <person name="Jimenez-Gomez J.M."/>
            <person name="Ryngajllo M."/>
            <person name="Kimura S."/>
            <person name="Kumar R."/>
            <person name="Koenig D."/>
            <person name="Headland L.R."/>
            <person name="Maloof J.N."/>
            <person name="Sinha N."/>
            <person name="van Ham R.C."/>
            <person name="Lankhorst R.K."/>
            <person name="Mao L."/>
            <person name="Vogel A."/>
            <person name="Arsova B."/>
            <person name="Panstruga R."/>
            <person name="Fei Z."/>
            <person name="Rose J.K."/>
            <person name="Zamir D."/>
            <person name="Carrari F."/>
            <person name="Giovannoni J.J."/>
            <person name="Weigel D."/>
            <person name="Usadel B."/>
            <person name="Fernie A.R."/>
        </authorList>
    </citation>
    <scope>NUCLEOTIDE SEQUENCE [LARGE SCALE GENOMIC DNA]</scope>
    <source>
        <strain evidence="2">cv. LA0716</strain>
    </source>
</reference>
<dbReference type="PANTHER" id="PTHR33784">
    <property type="entry name" value="OS05G0482100 PROTEIN"/>
    <property type="match status" value="1"/>
</dbReference>
<keyword evidence="2" id="KW-1185">Reference proteome</keyword>